<dbReference type="AlphaFoldDB" id="A0A142JKK4"/>
<evidence type="ECO:0000256" key="3">
    <source>
        <dbReference type="ARBA" id="ARBA00022840"/>
    </source>
</evidence>
<organism evidence="5 6">
    <name type="scientific">Cupriavidus nantongensis</name>
    <dbReference type="NCBI Taxonomy" id="1796606"/>
    <lineage>
        <taxon>Bacteria</taxon>
        <taxon>Pseudomonadati</taxon>
        <taxon>Pseudomonadota</taxon>
        <taxon>Betaproteobacteria</taxon>
        <taxon>Burkholderiales</taxon>
        <taxon>Burkholderiaceae</taxon>
        <taxon>Cupriavidus</taxon>
    </lineage>
</organism>
<proteinExistence type="inferred from homology"/>
<keyword evidence="2" id="KW-0547">Nucleotide-binding</keyword>
<reference evidence="5 6" key="1">
    <citation type="submission" date="2016-03" db="EMBL/GenBank/DDBJ databases">
        <title>Complete genome sequence of a novel chlorpyrifos degrading bacterium, Cupriavidus nantongensis sp. X1.</title>
        <authorList>
            <person name="Fang L."/>
        </authorList>
    </citation>
    <scope>NUCLEOTIDE SEQUENCE [LARGE SCALE GENOMIC DNA]</scope>
    <source>
        <strain evidence="5 6">X1</strain>
    </source>
</reference>
<dbReference type="Gene3D" id="3.30.450.90">
    <property type="match status" value="1"/>
</dbReference>
<dbReference type="EMBL" id="CP014844">
    <property type="protein sequence ID" value="AMR78616.1"/>
    <property type="molecule type" value="Genomic_DNA"/>
</dbReference>
<dbReference type="GO" id="GO:0005524">
    <property type="term" value="F:ATP binding"/>
    <property type="evidence" value="ECO:0007669"/>
    <property type="project" value="UniProtKB-KW"/>
</dbReference>
<feature type="domain" description="Bacterial type II secretion system protein E" evidence="4">
    <location>
        <begin position="148"/>
        <end position="519"/>
    </location>
</feature>
<keyword evidence="6" id="KW-1185">Reference proteome</keyword>
<dbReference type="GO" id="GO:0016887">
    <property type="term" value="F:ATP hydrolysis activity"/>
    <property type="evidence" value="ECO:0007669"/>
    <property type="project" value="TreeGrafter"/>
</dbReference>
<dbReference type="Gene3D" id="3.40.50.300">
    <property type="entry name" value="P-loop containing nucleotide triphosphate hydrolases"/>
    <property type="match status" value="1"/>
</dbReference>
<accession>A0A142JKK4</accession>
<dbReference type="OrthoDB" id="5790493at2"/>
<dbReference type="InterPro" id="IPR027417">
    <property type="entry name" value="P-loop_NTPase"/>
</dbReference>
<evidence type="ECO:0000256" key="2">
    <source>
        <dbReference type="ARBA" id="ARBA00022741"/>
    </source>
</evidence>
<dbReference type="SUPFAM" id="SSF52540">
    <property type="entry name" value="P-loop containing nucleoside triphosphate hydrolases"/>
    <property type="match status" value="1"/>
</dbReference>
<sequence length="569" mass="63517">MNAIANLLGFGPKKPAIVTPVPMRKSAAKPAGQPGSEQHKWVRSFAEVPPYRCIHTGKKSDLAKGVTDDFRRGCIALGSEKSASFYVDPRFHEERKSLVRSMAAQLRSAGIRIESYYYAPPELIAQLYATESTLEAGNRVLTEGLTQAEAFWNEMIDHGLALGATDLHVLLEEASRTAHLLYRVNGDLIPPRTEDKGIHPIDTVKDAVAFAYNKLHAEKTNNDAGFSTEIDLECMVPYDNGKESFNIRYTGTPMFGGFTVYLRYLFSKTTDWSSPQGAGYSPDQEALLFSAMRARKGAISISGITGSGKSTTAKYFLESVDKLNGHRLNIITVEHPVEYRIHGARQKTIQETTPDAWRDVQRRLVREDPDAVFIGEVRCIESGQTAKIMNETGHLTLFTVHADSVLGVFNRLVDPTIGFTLGTLTMPNFWNLIVYQALVPTLCADCKEPLSDHLPDLAQFLEERFSLDTSGMRVRNPKGCPKCNHTGVAGVEVVAEMLQPTRAILDKIRKGEIFEAERLWRASWDGRFDTPNMTGKTVFQHALYKAYLGRIDPRTVETFETFDRFEIVL</sequence>
<dbReference type="KEGG" id="cnan:A2G96_13170"/>
<evidence type="ECO:0000259" key="4">
    <source>
        <dbReference type="Pfam" id="PF00437"/>
    </source>
</evidence>
<name>A0A142JKK4_9BURK</name>
<dbReference type="Proteomes" id="UP000075238">
    <property type="component" value="Chromosome 1"/>
</dbReference>
<dbReference type="Pfam" id="PF00437">
    <property type="entry name" value="T2SSE"/>
    <property type="match status" value="1"/>
</dbReference>
<dbReference type="STRING" id="1796606.A2G96_13170"/>
<protein>
    <recommendedName>
        <fullName evidence="4">Bacterial type II secretion system protein E domain-containing protein</fullName>
    </recommendedName>
</protein>
<evidence type="ECO:0000313" key="6">
    <source>
        <dbReference type="Proteomes" id="UP000075238"/>
    </source>
</evidence>
<dbReference type="PANTHER" id="PTHR30258">
    <property type="entry name" value="TYPE II SECRETION SYSTEM PROTEIN GSPE-RELATED"/>
    <property type="match status" value="1"/>
</dbReference>
<evidence type="ECO:0000256" key="1">
    <source>
        <dbReference type="ARBA" id="ARBA00006611"/>
    </source>
</evidence>
<evidence type="ECO:0000313" key="5">
    <source>
        <dbReference type="EMBL" id="AMR78616.1"/>
    </source>
</evidence>
<dbReference type="RefSeq" id="WP_062799862.1">
    <property type="nucleotide sequence ID" value="NZ_CP014844.1"/>
</dbReference>
<dbReference type="InterPro" id="IPR001482">
    <property type="entry name" value="T2SS/T4SS_dom"/>
</dbReference>
<gene>
    <name evidence="5" type="ORF">A2G96_13170</name>
</gene>
<dbReference type="PANTHER" id="PTHR30258:SF1">
    <property type="entry name" value="PROTEIN TRANSPORT PROTEIN HOFB HOMOLOG"/>
    <property type="match status" value="1"/>
</dbReference>
<comment type="similarity">
    <text evidence="1">Belongs to the GSP E family.</text>
</comment>
<dbReference type="GO" id="GO:0005886">
    <property type="term" value="C:plasma membrane"/>
    <property type="evidence" value="ECO:0007669"/>
    <property type="project" value="TreeGrafter"/>
</dbReference>
<keyword evidence="3" id="KW-0067">ATP-binding</keyword>